<dbReference type="InterPro" id="IPR024078">
    <property type="entry name" value="LmbE-like_dom_sf"/>
</dbReference>
<dbReference type="InterPro" id="IPR003737">
    <property type="entry name" value="GlcNAc_PI_deacetylase-related"/>
</dbReference>
<dbReference type="GO" id="GO:0019213">
    <property type="term" value="F:deacetylase activity"/>
    <property type="evidence" value="ECO:0007669"/>
    <property type="project" value="InterPro"/>
</dbReference>
<dbReference type="GO" id="GO:0016811">
    <property type="term" value="F:hydrolase activity, acting on carbon-nitrogen (but not peptide) bonds, in linear amides"/>
    <property type="evidence" value="ECO:0007669"/>
    <property type="project" value="TreeGrafter"/>
</dbReference>
<comment type="caution">
    <text evidence="1">The sequence shown here is derived from an EMBL/GenBank/DDBJ whole genome shotgun (WGS) entry which is preliminary data.</text>
</comment>
<evidence type="ECO:0008006" key="2">
    <source>
        <dbReference type="Google" id="ProtNLM"/>
    </source>
</evidence>
<protein>
    <recommendedName>
        <fullName evidence="2">Bacillithiol biosynthesis deacetylase BshB1</fullName>
    </recommendedName>
</protein>
<sequence length="233" mass="26772">MSNSKITVLAIGPHPDDVEGGMGGSIIKFLKLGHEVHIVDLTNGEPTPHGTTEIRHKECKKATDLLGVTSRTTLDFPNRYLFDNVEAREKVAEVIRRVRPDILFLPYWEDAHPDHIQTTNIGEAARFYAKLTKTDMAGEPWYPKRIFYYLWSHLRVHLSPAFIIDISDEFEKKVEAVKSYESQFAFNEERWKHIDGVLHAYGQYYGLLIGTQYGEPFASREKLGLRDIRDLIV</sequence>
<name>A0A0F9H7Z2_9ZZZZ</name>
<accession>A0A0F9H7Z2</accession>
<evidence type="ECO:0000313" key="1">
    <source>
        <dbReference type="EMBL" id="KKM07224.1"/>
    </source>
</evidence>
<dbReference type="GO" id="GO:0071793">
    <property type="term" value="P:bacillithiol biosynthetic process"/>
    <property type="evidence" value="ECO:0007669"/>
    <property type="project" value="InterPro"/>
</dbReference>
<organism evidence="1">
    <name type="scientific">marine sediment metagenome</name>
    <dbReference type="NCBI Taxonomy" id="412755"/>
    <lineage>
        <taxon>unclassified sequences</taxon>
        <taxon>metagenomes</taxon>
        <taxon>ecological metagenomes</taxon>
    </lineage>
</organism>
<proteinExistence type="predicted"/>
<reference evidence="1" key="1">
    <citation type="journal article" date="2015" name="Nature">
        <title>Complex archaea that bridge the gap between prokaryotes and eukaryotes.</title>
        <authorList>
            <person name="Spang A."/>
            <person name="Saw J.H."/>
            <person name="Jorgensen S.L."/>
            <person name="Zaremba-Niedzwiedzka K."/>
            <person name="Martijn J."/>
            <person name="Lind A.E."/>
            <person name="van Eijk R."/>
            <person name="Schleper C."/>
            <person name="Guy L."/>
            <person name="Ettema T.J."/>
        </authorList>
    </citation>
    <scope>NUCLEOTIDE SEQUENCE</scope>
</reference>
<dbReference type="PANTHER" id="PTHR12993">
    <property type="entry name" value="N-ACETYLGLUCOSAMINYL-PHOSPHATIDYLINOSITOL DE-N-ACETYLASE-RELATED"/>
    <property type="match status" value="1"/>
</dbReference>
<dbReference type="SUPFAM" id="SSF102588">
    <property type="entry name" value="LmbE-like"/>
    <property type="match status" value="1"/>
</dbReference>
<dbReference type="PANTHER" id="PTHR12993:SF30">
    <property type="entry name" value="N-ACETYL-ALPHA-D-GLUCOSAMINYL L-MALATE DEACETYLASE 1"/>
    <property type="match status" value="1"/>
</dbReference>
<dbReference type="Gene3D" id="3.40.50.10320">
    <property type="entry name" value="LmbE-like"/>
    <property type="match status" value="1"/>
</dbReference>
<dbReference type="InterPro" id="IPR023842">
    <property type="entry name" value="Bacillithiol_biosynth_BshB1"/>
</dbReference>
<dbReference type="EMBL" id="LAZR01015820">
    <property type="protein sequence ID" value="KKM07224.1"/>
    <property type="molecule type" value="Genomic_DNA"/>
</dbReference>
<dbReference type="NCBIfam" id="TIGR04001">
    <property type="entry name" value="thiol_BshB1"/>
    <property type="match status" value="1"/>
</dbReference>
<dbReference type="AlphaFoldDB" id="A0A0F9H7Z2"/>
<dbReference type="Pfam" id="PF02585">
    <property type="entry name" value="PIG-L"/>
    <property type="match status" value="1"/>
</dbReference>
<gene>
    <name evidence="1" type="ORF">LCGC14_1736100</name>
</gene>